<dbReference type="AlphaFoldDB" id="A0A3L6L080"/>
<feature type="region of interest" description="Disordered" evidence="1">
    <location>
        <begin position="119"/>
        <end position="155"/>
    </location>
</feature>
<dbReference type="GO" id="GO:0003676">
    <property type="term" value="F:nucleic acid binding"/>
    <property type="evidence" value="ECO:0007669"/>
    <property type="project" value="InterPro"/>
</dbReference>
<sequence length="516" mass="54362">MDSITANDYDTESMKGLYNVTLEVTKSPSGVHSDNNGDADEAETNKGYKNVNPDCVNALAANNSRKQEEKYLAMFNDFNSHNLLDVPDSASPPRYQPTLSGVDYTFSYVGSSPFASVVQTNDADGTPEGRTEPLSDAYPSANGNAHQSSANEPSNNAPCVYASIETSPLQGRRLNFRAFLTKKTVPTSIMKEGQAGVFVGQLPSTYTEEDTAALLRAIGDDAGVPVHVRDVKSHNQSRTCAFVTVNQGALQVLLGYSKRVLCDSVCVWVVEPEKAQYLKDFVDGLVRERLRGVPKAALVLEQLTPQYVRGQASGGKEWKGASPHGRDVMGPVDGFFMAMPTMITSTAPPPPPPNGSEGQVVAGTHMPMSVLMPSWGAVQQTAGRRPTGAPNGSQVVGAFPGANIYGNPGACFIAVPPPGPVAARSQQVNLCVMAPGTGAMQPVPYVTNYAGGNMYAQAATAGSAPATVTMQQAGTSASPVQVGMGGFGQQVAGGSTVYLQSVPPYALHQVLQQPQQ</sequence>
<dbReference type="EMBL" id="QSBY01000011">
    <property type="protein sequence ID" value="RHW67920.1"/>
    <property type="molecule type" value="Genomic_DNA"/>
</dbReference>
<name>A0A3L6L080_9TRYP</name>
<evidence type="ECO:0000313" key="2">
    <source>
        <dbReference type="EMBL" id="RHW67920.1"/>
    </source>
</evidence>
<feature type="compositionally biased region" description="Polar residues" evidence="1">
    <location>
        <begin position="141"/>
        <end position="155"/>
    </location>
</feature>
<gene>
    <name evidence="2" type="ORF">DPX39_110120600</name>
</gene>
<evidence type="ECO:0000256" key="1">
    <source>
        <dbReference type="SAM" id="MobiDB-lite"/>
    </source>
</evidence>
<comment type="caution">
    <text evidence="2">The sequence shown here is derived from an EMBL/GenBank/DDBJ whole genome shotgun (WGS) entry which is preliminary data.</text>
</comment>
<dbReference type="SUPFAM" id="SSF54928">
    <property type="entry name" value="RNA-binding domain, RBD"/>
    <property type="match status" value="1"/>
</dbReference>
<feature type="region of interest" description="Disordered" evidence="1">
    <location>
        <begin position="26"/>
        <end position="48"/>
    </location>
</feature>
<protein>
    <recommendedName>
        <fullName evidence="3">RNA-binding protein</fullName>
    </recommendedName>
</protein>
<dbReference type="InterPro" id="IPR035979">
    <property type="entry name" value="RBD_domain_sf"/>
</dbReference>
<feature type="compositionally biased region" description="Polar residues" evidence="1">
    <location>
        <begin position="26"/>
        <end position="36"/>
    </location>
</feature>
<evidence type="ECO:0008006" key="3">
    <source>
        <dbReference type="Google" id="ProtNLM"/>
    </source>
</evidence>
<accession>A0A3L6L080</accession>
<dbReference type="Proteomes" id="UP000266743">
    <property type="component" value="Chromosome 11"/>
</dbReference>
<proteinExistence type="predicted"/>
<organism evidence="2">
    <name type="scientific">Trypanosoma brucei equiperdum</name>
    <dbReference type="NCBI Taxonomy" id="630700"/>
    <lineage>
        <taxon>Eukaryota</taxon>
        <taxon>Discoba</taxon>
        <taxon>Euglenozoa</taxon>
        <taxon>Kinetoplastea</taxon>
        <taxon>Metakinetoplastina</taxon>
        <taxon>Trypanosomatida</taxon>
        <taxon>Trypanosomatidae</taxon>
        <taxon>Trypanosoma</taxon>
    </lineage>
</organism>
<reference evidence="2" key="1">
    <citation type="submission" date="2018-09" db="EMBL/GenBank/DDBJ databases">
        <title>whole genome sequence of T. equiperdum IVM-t1 strain.</title>
        <authorList>
            <person name="Suganuma K."/>
        </authorList>
    </citation>
    <scope>NUCLEOTIDE SEQUENCE [LARGE SCALE GENOMIC DNA]</scope>
    <source>
        <strain evidence="2">IVM-t1</strain>
    </source>
</reference>